<evidence type="ECO:0000313" key="2">
    <source>
        <dbReference type="EMBL" id="CRK89231.1"/>
    </source>
</evidence>
<dbReference type="Proteomes" id="UP000183832">
    <property type="component" value="Unassembled WGS sequence"/>
</dbReference>
<keyword evidence="3" id="KW-1185">Reference proteome</keyword>
<accession>A0A1J1HMF2</accession>
<reference evidence="2 3" key="1">
    <citation type="submission" date="2015-04" db="EMBL/GenBank/DDBJ databases">
        <authorList>
            <person name="Syromyatnikov M.Y."/>
            <person name="Popov V.N."/>
        </authorList>
    </citation>
    <scope>NUCLEOTIDE SEQUENCE [LARGE SCALE GENOMIC DNA]</scope>
</reference>
<sequence length="137" mass="16428">MFSSASKFSALQLEIKKGINEIVEKSSVRIVVLRIQLNELKILTVDSDEDFVLKLLFQETHNLTKLQKNVENLKRKILFYLKKYLSTIFYELKKANDCYQWIEYQEKKWKKIEEKVCSWRFIVFVEARMDVIPEVKS</sequence>
<organism evidence="2 3">
    <name type="scientific">Clunio marinus</name>
    <dbReference type="NCBI Taxonomy" id="568069"/>
    <lineage>
        <taxon>Eukaryota</taxon>
        <taxon>Metazoa</taxon>
        <taxon>Ecdysozoa</taxon>
        <taxon>Arthropoda</taxon>
        <taxon>Hexapoda</taxon>
        <taxon>Insecta</taxon>
        <taxon>Pterygota</taxon>
        <taxon>Neoptera</taxon>
        <taxon>Endopterygota</taxon>
        <taxon>Diptera</taxon>
        <taxon>Nematocera</taxon>
        <taxon>Chironomoidea</taxon>
        <taxon>Chironomidae</taxon>
        <taxon>Clunio</taxon>
    </lineage>
</organism>
<dbReference type="EMBL" id="CVRI01000011">
    <property type="protein sequence ID" value="CRK89231.1"/>
    <property type="molecule type" value="Genomic_DNA"/>
</dbReference>
<keyword evidence="1" id="KW-0175">Coiled coil</keyword>
<evidence type="ECO:0000313" key="3">
    <source>
        <dbReference type="Proteomes" id="UP000183832"/>
    </source>
</evidence>
<feature type="coiled-coil region" evidence="1">
    <location>
        <begin position="56"/>
        <end position="83"/>
    </location>
</feature>
<protein>
    <submittedName>
        <fullName evidence="2">CLUMA_CG002990, isoform A</fullName>
    </submittedName>
</protein>
<dbReference type="AlphaFoldDB" id="A0A1J1HMF2"/>
<gene>
    <name evidence="2" type="ORF">CLUMA_CG002990</name>
</gene>
<evidence type="ECO:0000256" key="1">
    <source>
        <dbReference type="SAM" id="Coils"/>
    </source>
</evidence>
<name>A0A1J1HMF2_9DIPT</name>
<proteinExistence type="predicted"/>